<organism evidence="3 4">
    <name type="scientific">Carpediemonas membranifera</name>
    <dbReference type="NCBI Taxonomy" id="201153"/>
    <lineage>
        <taxon>Eukaryota</taxon>
        <taxon>Metamonada</taxon>
        <taxon>Carpediemonas-like organisms</taxon>
        <taxon>Carpediemonas</taxon>
    </lineage>
</organism>
<dbReference type="InterPro" id="IPR011421">
    <property type="entry name" value="BCNT-C"/>
</dbReference>
<comment type="caution">
    <text evidence="3">The sequence shown here is derived from an EMBL/GenBank/DDBJ whole genome shotgun (WGS) entry which is preliminary data.</text>
</comment>
<feature type="compositionally biased region" description="Acidic residues" evidence="1">
    <location>
        <begin position="10"/>
        <end position="41"/>
    </location>
</feature>
<evidence type="ECO:0000313" key="3">
    <source>
        <dbReference type="EMBL" id="KAG9395941.1"/>
    </source>
</evidence>
<dbReference type="Pfam" id="PF07572">
    <property type="entry name" value="BCNT"/>
    <property type="match status" value="1"/>
</dbReference>
<name>A0A8J6AVN7_9EUKA</name>
<dbReference type="Proteomes" id="UP000717585">
    <property type="component" value="Unassembled WGS sequence"/>
</dbReference>
<protein>
    <recommendedName>
        <fullName evidence="2">BCNT-C domain-containing protein</fullName>
    </recommendedName>
</protein>
<dbReference type="EMBL" id="JAHDYR010000007">
    <property type="protein sequence ID" value="KAG9395941.1"/>
    <property type="molecule type" value="Genomic_DNA"/>
</dbReference>
<sequence>METTMSAAELDYDSSEDEDYAPSPEEDLDIDMEANVDEDDETAKKGTKVASMRLKEKREARETVSMRKKTPKSTSGTIDKREKPNIAALMRKFRSGGTSSFAAKREETVTEASKKAWAEYKKKAGKEKDLEKALEGGFLQQQAFLQKADHAEWRSEIALRAANDKAKKKAALAAQR</sequence>
<dbReference type="PROSITE" id="PS51279">
    <property type="entry name" value="BCNT_C"/>
    <property type="match status" value="1"/>
</dbReference>
<reference evidence="3" key="1">
    <citation type="submission" date="2021-05" db="EMBL/GenBank/DDBJ databases">
        <title>A free-living protist that lacks canonical eukaryotic 1 DNA replication and segregation systems.</title>
        <authorList>
            <person name="Salas-Leiva D.E."/>
            <person name="Tromer E.C."/>
            <person name="Curtis B.A."/>
            <person name="Jerlstrom-Hultqvist J."/>
            <person name="Kolisko M."/>
            <person name="Yi Z."/>
            <person name="Salas-Leiva J.S."/>
            <person name="Gallot-Lavallee L."/>
            <person name="Kops G.J.P.L."/>
            <person name="Archibald J.M."/>
            <person name="Simpson A.G.B."/>
            <person name="Roger A.J."/>
        </authorList>
    </citation>
    <scope>NUCLEOTIDE SEQUENCE</scope>
    <source>
        <strain evidence="3">BICM</strain>
    </source>
</reference>
<feature type="domain" description="BCNT-C" evidence="2">
    <location>
        <begin position="87"/>
        <end position="166"/>
    </location>
</feature>
<proteinExistence type="predicted"/>
<feature type="compositionally biased region" description="Basic and acidic residues" evidence="1">
    <location>
        <begin position="53"/>
        <end position="65"/>
    </location>
</feature>
<dbReference type="AlphaFoldDB" id="A0A8J6AVN7"/>
<evidence type="ECO:0000259" key="2">
    <source>
        <dbReference type="PROSITE" id="PS51279"/>
    </source>
</evidence>
<gene>
    <name evidence="3" type="ORF">J8273_2290</name>
</gene>
<accession>A0A8J6AVN7</accession>
<feature type="region of interest" description="Disordered" evidence="1">
    <location>
        <begin position="1"/>
        <end position="84"/>
    </location>
</feature>
<keyword evidence="4" id="KW-1185">Reference proteome</keyword>
<evidence type="ECO:0000256" key="1">
    <source>
        <dbReference type="SAM" id="MobiDB-lite"/>
    </source>
</evidence>
<evidence type="ECO:0000313" key="4">
    <source>
        <dbReference type="Proteomes" id="UP000717585"/>
    </source>
</evidence>